<dbReference type="InterPro" id="IPR001563">
    <property type="entry name" value="Peptidase_S10"/>
</dbReference>
<dbReference type="EC" id="3.4.16.-" evidence="6"/>
<keyword evidence="8" id="KW-1185">Reference proteome</keyword>
<proteinExistence type="inferred from homology"/>
<dbReference type="SUPFAM" id="SSF53474">
    <property type="entry name" value="alpha/beta-Hydrolases"/>
    <property type="match status" value="1"/>
</dbReference>
<dbReference type="Pfam" id="PF00450">
    <property type="entry name" value="Peptidase_S10"/>
    <property type="match status" value="1"/>
</dbReference>
<evidence type="ECO:0000313" key="7">
    <source>
        <dbReference type="EMBL" id="GAT47487.1"/>
    </source>
</evidence>
<dbReference type="PANTHER" id="PTHR11802:SF453">
    <property type="entry name" value="S1, PUTATIVE-RELATED"/>
    <property type="match status" value="1"/>
</dbReference>
<evidence type="ECO:0000256" key="3">
    <source>
        <dbReference type="ARBA" id="ARBA00022670"/>
    </source>
</evidence>
<evidence type="ECO:0000256" key="5">
    <source>
        <dbReference type="ARBA" id="ARBA00023180"/>
    </source>
</evidence>
<keyword evidence="5" id="KW-0325">Glycoprotein</keyword>
<dbReference type="EMBL" id="DF843574">
    <property type="protein sequence ID" value="GAT47487.1"/>
    <property type="molecule type" value="Genomic_DNA"/>
</dbReference>
<dbReference type="PROSITE" id="PS00131">
    <property type="entry name" value="CARBOXYPEPT_SER_SER"/>
    <property type="match status" value="1"/>
</dbReference>
<dbReference type="Proteomes" id="UP000815677">
    <property type="component" value="Unassembled WGS sequence"/>
</dbReference>
<dbReference type="InterPro" id="IPR018202">
    <property type="entry name" value="Ser_caboxypep_ser_AS"/>
</dbReference>
<comment type="similarity">
    <text evidence="1 6">Belongs to the peptidase S10 family.</text>
</comment>
<dbReference type="InterPro" id="IPR029058">
    <property type="entry name" value="AB_hydrolase_fold"/>
</dbReference>
<sequence length="801" mass="87032">MLVAKLILVSIKRALEDCCRYKLASLLAGQIPVRNGVIGGVSETPAPIVEKTSTKPLVTTPGALRVVENSGVCETTPGVFQASGYGDLTSTESIFFWYFNARNDPDTAPLSLWFNGGPGSSSMLGLFQELGPCRINNQSTAVTLNPFSWNTNSNMLFIDQPVGVGFSHGTMNVGTSLEAAADVWSFLQIFFNDSRFADLATRKLAIWTESYGGHYGPTFAAYFLSQNAAIAAGTITGIPLNLQVLGVGDGLTDPISQYPGYITYAGSNPYHTLVSASEISSANKSFNTASTGCKARIVACNAGGSNTVCSNAQSTCNNNILSPLAGNWDVYYVLTENPDPYPPDLTSYLKTIETTVGAEVTWEETNDNVYDNFAATGDWMRSSLPDLELVINSGVRVLIYDGDADYILNFDGVEAMIASLNTSFSAQLNKQTFTPFRVNGLLAGQYKNAGTFSYVRIYGAGHEVPAYKNGSLATGQAALQFFSQIMANERLIGRRHPHSLLSSLMSTLAAARFPTELEQEIFETAAELHGSRIPTFLLVARRVYEWLEPMLYRNIRVGMPWADAAADLEQAEAFFAAVRRGKPKAAALARGVHLVTIDQAGEETLARLCAVLPLCRNVSRLAILDTEHMPPGISAVFPHLSEMRLRRLSCTIVPDVVVQVEPGMDSRPAFAHLTHFDLCDDELAPMTVAFIVGLPSLTHLAICVKELDVATLRLLLDRCQTLLFLVFLFPAGQNPQPAELHARTTALELDDARVVVTSYRIWNDCMLDDGYWATVEEFARLKKLGNIPGAAQACVPPWGVC</sequence>
<accession>A0ABQ0L944</accession>
<keyword evidence="3 6" id="KW-0645">Protease</keyword>
<reference evidence="7" key="1">
    <citation type="submission" date="2014-09" db="EMBL/GenBank/DDBJ databases">
        <title>Genome sequence of the luminous mushroom Mycena chlorophos for searching fungal bioluminescence genes.</title>
        <authorList>
            <person name="Tanaka Y."/>
            <person name="Kasuga D."/>
            <person name="Oba Y."/>
            <person name="Hase S."/>
            <person name="Sato K."/>
            <person name="Oba Y."/>
            <person name="Sakakibara Y."/>
        </authorList>
    </citation>
    <scope>NUCLEOTIDE SEQUENCE</scope>
</reference>
<name>A0ABQ0L944_MYCCL</name>
<dbReference type="PRINTS" id="PR00724">
    <property type="entry name" value="CRBOXYPTASEC"/>
</dbReference>
<protein>
    <recommendedName>
        <fullName evidence="6">Carboxypeptidase</fullName>
        <ecNumber evidence="6">3.4.16.-</ecNumber>
    </recommendedName>
</protein>
<evidence type="ECO:0000256" key="6">
    <source>
        <dbReference type="RuleBase" id="RU361156"/>
    </source>
</evidence>
<keyword evidence="4 6" id="KW-0378">Hydrolase</keyword>
<dbReference type="Gene3D" id="3.40.50.1820">
    <property type="entry name" value="alpha/beta hydrolase"/>
    <property type="match status" value="1"/>
</dbReference>
<evidence type="ECO:0000256" key="2">
    <source>
        <dbReference type="ARBA" id="ARBA00022645"/>
    </source>
</evidence>
<dbReference type="PANTHER" id="PTHR11802">
    <property type="entry name" value="SERINE PROTEASE FAMILY S10 SERINE CARBOXYPEPTIDASE"/>
    <property type="match status" value="1"/>
</dbReference>
<keyword evidence="2 6" id="KW-0121">Carboxypeptidase</keyword>
<organism evidence="7 8">
    <name type="scientific">Mycena chlorophos</name>
    <name type="common">Agaric fungus</name>
    <name type="synonym">Agaricus chlorophos</name>
    <dbReference type="NCBI Taxonomy" id="658473"/>
    <lineage>
        <taxon>Eukaryota</taxon>
        <taxon>Fungi</taxon>
        <taxon>Dikarya</taxon>
        <taxon>Basidiomycota</taxon>
        <taxon>Agaricomycotina</taxon>
        <taxon>Agaricomycetes</taxon>
        <taxon>Agaricomycetidae</taxon>
        <taxon>Agaricales</taxon>
        <taxon>Marasmiineae</taxon>
        <taxon>Mycenaceae</taxon>
        <taxon>Mycena</taxon>
    </lineage>
</organism>
<evidence type="ECO:0000313" key="8">
    <source>
        <dbReference type="Proteomes" id="UP000815677"/>
    </source>
</evidence>
<gene>
    <name evidence="7" type="ORF">MCHLO_04947</name>
</gene>
<dbReference type="GO" id="GO:0004180">
    <property type="term" value="F:carboxypeptidase activity"/>
    <property type="evidence" value="ECO:0007669"/>
    <property type="project" value="UniProtKB-KW"/>
</dbReference>
<evidence type="ECO:0000256" key="1">
    <source>
        <dbReference type="ARBA" id="ARBA00009431"/>
    </source>
</evidence>
<dbReference type="Gene3D" id="1.10.287.410">
    <property type="match status" value="1"/>
</dbReference>
<evidence type="ECO:0000256" key="4">
    <source>
        <dbReference type="ARBA" id="ARBA00022801"/>
    </source>
</evidence>